<gene>
    <name evidence="2" type="ORF">PHMEG_0009784</name>
</gene>
<evidence type="ECO:0000313" key="2">
    <source>
        <dbReference type="EMBL" id="OWZ16427.1"/>
    </source>
</evidence>
<comment type="caution">
    <text evidence="2">The sequence shown here is derived from an EMBL/GenBank/DDBJ whole genome shotgun (WGS) entry which is preliminary data.</text>
</comment>
<dbReference type="Proteomes" id="UP000198211">
    <property type="component" value="Unassembled WGS sequence"/>
</dbReference>
<dbReference type="PANTHER" id="PTHR31569:SF4">
    <property type="entry name" value="SWIM-TYPE DOMAIN-CONTAINING PROTEIN"/>
    <property type="match status" value="1"/>
</dbReference>
<dbReference type="AlphaFoldDB" id="A0A225WHE7"/>
<dbReference type="InterPro" id="IPR052579">
    <property type="entry name" value="Zinc_finger_SWIM"/>
</dbReference>
<reference evidence="3" key="1">
    <citation type="submission" date="2017-03" db="EMBL/GenBank/DDBJ databases">
        <title>Phytopthora megakarya and P. palmivora, two closely related causual agents of cacao black pod achieved similar genome size and gene model numbers by different mechanisms.</title>
        <authorList>
            <person name="Ali S."/>
            <person name="Shao J."/>
            <person name="Larry D.J."/>
            <person name="Kronmiller B."/>
            <person name="Shen D."/>
            <person name="Strem M.D."/>
            <person name="Melnick R.L."/>
            <person name="Guiltinan M.J."/>
            <person name="Tyler B.M."/>
            <person name="Meinhardt L.W."/>
            <person name="Bailey B.A."/>
        </authorList>
    </citation>
    <scope>NUCLEOTIDE SEQUENCE [LARGE SCALE GENOMIC DNA]</scope>
    <source>
        <strain evidence="3">zdho120</strain>
    </source>
</reference>
<dbReference type="OrthoDB" id="126139at2759"/>
<keyword evidence="3" id="KW-1185">Reference proteome</keyword>
<evidence type="ECO:0000313" key="3">
    <source>
        <dbReference type="Proteomes" id="UP000198211"/>
    </source>
</evidence>
<evidence type="ECO:0000259" key="1">
    <source>
        <dbReference type="Pfam" id="PF21056"/>
    </source>
</evidence>
<name>A0A225WHE7_9STRA</name>
<feature type="domain" description="ZSWIM1/3 RNaseH-like" evidence="1">
    <location>
        <begin position="1"/>
        <end position="71"/>
    </location>
</feature>
<sequence length="241" mass="28467">MVHDTFSARQFVQHAFIDAETKENMLKAASVFKQNTQKWREIHKHLIFVQLDKDVNEIEVLEDEFPQARVLLCHFNVLKWSKTIKADDQYGLNKQLQTELLMVVQEMKKNTTRFGMALLPKYARYQKDKWPIKQNVKKRKLIKSKKSAPKSKRSKNLQEIVSAQANATSNSKHDGFFSDIELYTDTSTDEVHPFEIYFMTNWDACEGRWVTCFRKDLPYMGNNINNRLESGWRKRKPDINM</sequence>
<accession>A0A225WHE7</accession>
<organism evidence="2 3">
    <name type="scientific">Phytophthora megakarya</name>
    <dbReference type="NCBI Taxonomy" id="4795"/>
    <lineage>
        <taxon>Eukaryota</taxon>
        <taxon>Sar</taxon>
        <taxon>Stramenopiles</taxon>
        <taxon>Oomycota</taxon>
        <taxon>Peronosporomycetes</taxon>
        <taxon>Peronosporales</taxon>
        <taxon>Peronosporaceae</taxon>
        <taxon>Phytophthora</taxon>
    </lineage>
</organism>
<dbReference type="Pfam" id="PF21056">
    <property type="entry name" value="ZSWIM1-3_RNaseH-like"/>
    <property type="match status" value="1"/>
</dbReference>
<proteinExistence type="predicted"/>
<dbReference type="InterPro" id="IPR048324">
    <property type="entry name" value="ZSWIM1-3_RNaseH-like"/>
</dbReference>
<protein>
    <recommendedName>
        <fullName evidence="1">ZSWIM1/3 RNaseH-like domain-containing protein</fullName>
    </recommendedName>
</protein>
<dbReference type="EMBL" id="NBNE01000935">
    <property type="protein sequence ID" value="OWZ16427.1"/>
    <property type="molecule type" value="Genomic_DNA"/>
</dbReference>
<dbReference type="PANTHER" id="PTHR31569">
    <property type="entry name" value="SWIM-TYPE DOMAIN-CONTAINING PROTEIN"/>
    <property type="match status" value="1"/>
</dbReference>